<gene>
    <name evidence="3" type="ORF">EV139_1907</name>
</gene>
<name>A0A4V6MCG5_9MICO</name>
<dbReference type="RefSeq" id="WP_130454104.1">
    <property type="nucleotide sequence ID" value="NZ_QYAG01000001.1"/>
</dbReference>
<dbReference type="Proteomes" id="UP000291832">
    <property type="component" value="Unassembled WGS sequence"/>
</dbReference>
<keyword evidence="4" id="KW-1185">Reference proteome</keyword>
<proteinExistence type="predicted"/>
<keyword evidence="1" id="KW-0812">Transmembrane</keyword>
<feature type="transmembrane region" description="Helical" evidence="1">
    <location>
        <begin position="91"/>
        <end position="109"/>
    </location>
</feature>
<dbReference type="OrthoDB" id="2087435at2"/>
<feature type="transmembrane region" description="Helical" evidence="1">
    <location>
        <begin position="116"/>
        <end position="137"/>
    </location>
</feature>
<evidence type="ECO:0000313" key="3">
    <source>
        <dbReference type="EMBL" id="RZT64489.1"/>
    </source>
</evidence>
<feature type="domain" description="Prepilin type IV endopeptidase peptidase" evidence="2">
    <location>
        <begin position="72"/>
        <end position="168"/>
    </location>
</feature>
<evidence type="ECO:0000313" key="4">
    <source>
        <dbReference type="Proteomes" id="UP000291832"/>
    </source>
</evidence>
<accession>A0A4V6MCG5</accession>
<keyword evidence="1" id="KW-1133">Transmembrane helix</keyword>
<sequence>MTLRPRGLRAEAVALTPGQRRWIIGGAAAGALLAAATGLGGADTPGGPGAPRCALTALAQVAGLAAFASYGGWTVWLSLTDLRDRRLPNPVVGWASVTVAAPLAGSLVLPGEPRRLLMALAAAAAALCLFAALWVWRPGALGAGDVKLVPLSVFVPAAAGAGPWLLAFACGLAASALVGVAVAHARRDSDIGFGPPLLFASWVGAVAGAPHPPGFAPFG</sequence>
<organism evidence="3 4">
    <name type="scientific">Leucobacter luti</name>
    <dbReference type="NCBI Taxonomy" id="340320"/>
    <lineage>
        <taxon>Bacteria</taxon>
        <taxon>Bacillati</taxon>
        <taxon>Actinomycetota</taxon>
        <taxon>Actinomycetes</taxon>
        <taxon>Micrococcales</taxon>
        <taxon>Microbacteriaceae</taxon>
        <taxon>Leucobacter</taxon>
    </lineage>
</organism>
<feature type="transmembrane region" description="Helical" evidence="1">
    <location>
        <begin position="157"/>
        <end position="183"/>
    </location>
</feature>
<dbReference type="AlphaFoldDB" id="A0A4V6MCG5"/>
<comment type="caution">
    <text evidence="3">The sequence shown here is derived from an EMBL/GenBank/DDBJ whole genome shotgun (WGS) entry which is preliminary data.</text>
</comment>
<evidence type="ECO:0000259" key="2">
    <source>
        <dbReference type="Pfam" id="PF01478"/>
    </source>
</evidence>
<reference evidence="3 4" key="1">
    <citation type="journal article" date="2015" name="Stand. Genomic Sci.">
        <title>Genomic Encyclopedia of Bacterial and Archaeal Type Strains, Phase III: the genomes of soil and plant-associated and newly described type strains.</title>
        <authorList>
            <person name="Whitman W.B."/>
            <person name="Woyke T."/>
            <person name="Klenk H.P."/>
            <person name="Zhou Y."/>
            <person name="Lilburn T.G."/>
            <person name="Beck B.J."/>
            <person name="De Vos P."/>
            <person name="Vandamme P."/>
            <person name="Eisen J.A."/>
            <person name="Garrity G."/>
            <person name="Hugenholtz P."/>
            <person name="Kyrpides N.C."/>
        </authorList>
    </citation>
    <scope>NUCLEOTIDE SEQUENCE [LARGE SCALE GENOMIC DNA]</scope>
    <source>
        <strain evidence="3 4">RF6</strain>
    </source>
</reference>
<dbReference type="EMBL" id="SHKI01000005">
    <property type="protein sequence ID" value="RZT64489.1"/>
    <property type="molecule type" value="Genomic_DNA"/>
</dbReference>
<keyword evidence="1" id="KW-0472">Membrane</keyword>
<feature type="transmembrane region" description="Helical" evidence="1">
    <location>
        <begin position="54"/>
        <end position="79"/>
    </location>
</feature>
<evidence type="ECO:0000256" key="1">
    <source>
        <dbReference type="SAM" id="Phobius"/>
    </source>
</evidence>
<dbReference type="GO" id="GO:0016020">
    <property type="term" value="C:membrane"/>
    <property type="evidence" value="ECO:0007669"/>
    <property type="project" value="InterPro"/>
</dbReference>
<feature type="transmembrane region" description="Helical" evidence="1">
    <location>
        <begin position="22"/>
        <end position="42"/>
    </location>
</feature>
<dbReference type="Gene3D" id="1.20.120.1220">
    <property type="match status" value="1"/>
</dbReference>
<dbReference type="InterPro" id="IPR000045">
    <property type="entry name" value="Prepilin_IV_endopep_pep"/>
</dbReference>
<protein>
    <submittedName>
        <fullName evidence="3">Type IV leader peptidase family protein</fullName>
    </submittedName>
</protein>
<dbReference type="Pfam" id="PF01478">
    <property type="entry name" value="Peptidase_A24"/>
    <property type="match status" value="1"/>
</dbReference>
<dbReference type="GO" id="GO:0004190">
    <property type="term" value="F:aspartic-type endopeptidase activity"/>
    <property type="evidence" value="ECO:0007669"/>
    <property type="project" value="InterPro"/>
</dbReference>